<evidence type="ECO:0000256" key="1">
    <source>
        <dbReference type="SAM" id="MobiDB-lite"/>
    </source>
</evidence>
<dbReference type="EMBL" id="JAPFQI010000024">
    <property type="protein sequence ID" value="MCW8087962.1"/>
    <property type="molecule type" value="Genomic_DNA"/>
</dbReference>
<comment type="caution">
    <text evidence="2">The sequence shown here is derived from an EMBL/GenBank/DDBJ whole genome shotgun (WGS) entry which is preliminary data.</text>
</comment>
<reference evidence="2 3" key="1">
    <citation type="submission" date="2022-10" db="EMBL/GenBank/DDBJ databases">
        <title>Roseococcus glaciei nov., sp. nov., isolated from glacier.</title>
        <authorList>
            <person name="Liu Q."/>
            <person name="Xin Y.-H."/>
        </authorList>
    </citation>
    <scope>NUCLEOTIDE SEQUENCE [LARGE SCALE GENOMIC DNA]</scope>
    <source>
        <strain evidence="2 3">MDT2-1-1</strain>
    </source>
</reference>
<sequence>MSLPPTLSVPVAVLAESRPGVTVWQARVWRPLAVLEEAPPVPAWTRLREEAGREVFFAGAAEVTLHRTDTPNYKDNLEAAQPLIWVLLRPEPDGEGVMLQAVTVDPGEAEIFTEGPRDILESLPMPPGIQSLLAEFVREHHVERVFHKRKRDRQDPDSMGRRQPK</sequence>
<name>A0ABT3P0N3_9PROT</name>
<feature type="region of interest" description="Disordered" evidence="1">
    <location>
        <begin position="146"/>
        <end position="165"/>
    </location>
</feature>
<gene>
    <name evidence="2" type="ORF">OF850_20370</name>
</gene>
<protein>
    <submittedName>
        <fullName evidence="2">DUF3305 domain-containing protein</fullName>
    </submittedName>
</protein>
<evidence type="ECO:0000313" key="2">
    <source>
        <dbReference type="EMBL" id="MCW8087962.1"/>
    </source>
</evidence>
<dbReference type="Proteomes" id="UP001526430">
    <property type="component" value="Unassembled WGS sequence"/>
</dbReference>
<accession>A0ABT3P0N3</accession>
<keyword evidence="3" id="KW-1185">Reference proteome</keyword>
<dbReference type="Pfam" id="PF11749">
    <property type="entry name" value="DUF3305"/>
    <property type="match status" value="1"/>
</dbReference>
<evidence type="ECO:0000313" key="3">
    <source>
        <dbReference type="Proteomes" id="UP001526430"/>
    </source>
</evidence>
<feature type="compositionally biased region" description="Basic and acidic residues" evidence="1">
    <location>
        <begin position="152"/>
        <end position="165"/>
    </location>
</feature>
<dbReference type="InterPro" id="IPR021736">
    <property type="entry name" value="DUF3305"/>
</dbReference>
<organism evidence="2 3">
    <name type="scientific">Sabulicella glaciei</name>
    <dbReference type="NCBI Taxonomy" id="2984948"/>
    <lineage>
        <taxon>Bacteria</taxon>
        <taxon>Pseudomonadati</taxon>
        <taxon>Pseudomonadota</taxon>
        <taxon>Alphaproteobacteria</taxon>
        <taxon>Acetobacterales</taxon>
        <taxon>Acetobacteraceae</taxon>
        <taxon>Sabulicella</taxon>
    </lineage>
</organism>
<proteinExistence type="predicted"/>
<dbReference type="RefSeq" id="WP_301592164.1">
    <property type="nucleotide sequence ID" value="NZ_JAPFQI010000024.1"/>
</dbReference>